<reference evidence="12 13" key="1">
    <citation type="submission" date="2018-04" db="EMBL/GenBank/DDBJ databases">
        <title>Brenneria corticis sp.nov.</title>
        <authorList>
            <person name="Li Y."/>
        </authorList>
    </citation>
    <scope>NUCLEOTIDE SEQUENCE [LARGE SCALE GENOMIC DNA]</scope>
    <source>
        <strain evidence="12 13">CFCC 11842</strain>
    </source>
</reference>
<evidence type="ECO:0000256" key="8">
    <source>
        <dbReference type="ARBA" id="ARBA00022989"/>
    </source>
</evidence>
<dbReference type="InterPro" id="IPR035906">
    <property type="entry name" value="MetI-like_sf"/>
</dbReference>
<dbReference type="Proteomes" id="UP000296159">
    <property type="component" value="Unassembled WGS sequence"/>
</dbReference>
<dbReference type="PANTHER" id="PTHR30614">
    <property type="entry name" value="MEMBRANE COMPONENT OF AMINO ACID ABC TRANSPORTER"/>
    <property type="match status" value="1"/>
</dbReference>
<evidence type="ECO:0000256" key="7">
    <source>
        <dbReference type="ARBA" id="ARBA00022970"/>
    </source>
</evidence>
<dbReference type="Pfam" id="PF00528">
    <property type="entry name" value="BPD_transp_1"/>
    <property type="match status" value="1"/>
</dbReference>
<evidence type="ECO:0000256" key="2">
    <source>
        <dbReference type="ARBA" id="ARBA00010072"/>
    </source>
</evidence>
<evidence type="ECO:0000256" key="6">
    <source>
        <dbReference type="ARBA" id="ARBA00022692"/>
    </source>
</evidence>
<keyword evidence="7" id="KW-0029">Amino-acid transport</keyword>
<dbReference type="EMBL" id="QDKH01000008">
    <property type="protein sequence ID" value="PWC16903.1"/>
    <property type="molecule type" value="Genomic_DNA"/>
</dbReference>
<comment type="caution">
    <text evidence="12">The sequence shown here is derived from an EMBL/GenBank/DDBJ whole genome shotgun (WGS) entry which is preliminary data.</text>
</comment>
<comment type="similarity">
    <text evidence="2">Belongs to the binding-protein-dependent transport system permease family. HisMQ subfamily.</text>
</comment>
<evidence type="ECO:0000256" key="1">
    <source>
        <dbReference type="ARBA" id="ARBA00004429"/>
    </source>
</evidence>
<gene>
    <name evidence="12" type="ORF">DDT56_09215</name>
</gene>
<dbReference type="InterPro" id="IPR000515">
    <property type="entry name" value="MetI-like"/>
</dbReference>
<evidence type="ECO:0000259" key="11">
    <source>
        <dbReference type="PROSITE" id="PS50928"/>
    </source>
</evidence>
<dbReference type="GO" id="GO:0022857">
    <property type="term" value="F:transmembrane transporter activity"/>
    <property type="evidence" value="ECO:0007669"/>
    <property type="project" value="InterPro"/>
</dbReference>
<dbReference type="SUPFAM" id="SSF161098">
    <property type="entry name" value="MetI-like"/>
    <property type="match status" value="1"/>
</dbReference>
<dbReference type="GO" id="GO:0006865">
    <property type="term" value="P:amino acid transport"/>
    <property type="evidence" value="ECO:0007669"/>
    <property type="project" value="UniProtKB-KW"/>
</dbReference>
<feature type="transmembrane region" description="Helical" evidence="10">
    <location>
        <begin position="142"/>
        <end position="164"/>
    </location>
</feature>
<feature type="domain" description="ABC transmembrane type-1" evidence="11">
    <location>
        <begin position="17"/>
        <end position="205"/>
    </location>
</feature>
<keyword evidence="3 10" id="KW-0813">Transport</keyword>
<keyword evidence="4" id="KW-1003">Cell membrane</keyword>
<evidence type="ECO:0000256" key="4">
    <source>
        <dbReference type="ARBA" id="ARBA00022475"/>
    </source>
</evidence>
<organism evidence="12 13">
    <name type="scientific">Brenneria corticis</name>
    <dbReference type="NCBI Taxonomy" id="2173106"/>
    <lineage>
        <taxon>Bacteria</taxon>
        <taxon>Pseudomonadati</taxon>
        <taxon>Pseudomonadota</taxon>
        <taxon>Gammaproteobacteria</taxon>
        <taxon>Enterobacterales</taxon>
        <taxon>Pectobacteriaceae</taxon>
        <taxon>Brenneria</taxon>
    </lineage>
</organism>
<keyword evidence="9 10" id="KW-0472">Membrane</keyword>
<evidence type="ECO:0000313" key="12">
    <source>
        <dbReference type="EMBL" id="PWC16903.1"/>
    </source>
</evidence>
<feature type="transmembrane region" description="Helical" evidence="10">
    <location>
        <begin position="184"/>
        <end position="204"/>
    </location>
</feature>
<evidence type="ECO:0000256" key="10">
    <source>
        <dbReference type="RuleBase" id="RU363032"/>
    </source>
</evidence>
<dbReference type="AlphaFoldDB" id="A0A2U1U5F9"/>
<dbReference type="RefSeq" id="WP_136166143.1">
    <property type="nucleotide sequence ID" value="NZ_KZ819076.1"/>
</dbReference>
<evidence type="ECO:0000256" key="3">
    <source>
        <dbReference type="ARBA" id="ARBA00022448"/>
    </source>
</evidence>
<dbReference type="InterPro" id="IPR043429">
    <property type="entry name" value="ArtM/GltK/GlnP/TcyL/YhdX-like"/>
</dbReference>
<comment type="subcellular location">
    <subcellularLocation>
        <location evidence="1">Cell inner membrane</location>
        <topology evidence="1">Multi-pass membrane protein</topology>
    </subcellularLocation>
    <subcellularLocation>
        <location evidence="10">Cell membrane</location>
        <topology evidence="10">Multi-pass membrane protein</topology>
    </subcellularLocation>
</comment>
<proteinExistence type="inferred from homology"/>
<dbReference type="CDD" id="cd06261">
    <property type="entry name" value="TM_PBP2"/>
    <property type="match status" value="1"/>
</dbReference>
<keyword evidence="8 10" id="KW-1133">Transmembrane helix</keyword>
<dbReference type="NCBIfam" id="TIGR01726">
    <property type="entry name" value="HEQRo_perm_3TM"/>
    <property type="match status" value="1"/>
</dbReference>
<sequence>MSDFSLWDIYRNLLLALRWTVGLSAIAFIGGGIVGGILLVLRLSGGVWLQRLVAAYVNLFQGTPLLMQLFLTYFGLGLLGIETAPLFAASLCLTLYASAFLTEIWRGSVAAIPRQQWEAAASLALSFGEQLRYVILPQAMRLAIAPTVGFMVQAVKATALASVIGFVELTRSGQIISNATFAPFLVYGSVALLYFILCFPLSLWSRHLEKHLTRGTTGHD</sequence>
<evidence type="ECO:0000256" key="5">
    <source>
        <dbReference type="ARBA" id="ARBA00022519"/>
    </source>
</evidence>
<evidence type="ECO:0000313" key="13">
    <source>
        <dbReference type="Proteomes" id="UP000296159"/>
    </source>
</evidence>
<keyword evidence="5" id="KW-0997">Cell inner membrane</keyword>
<dbReference type="PROSITE" id="PS50928">
    <property type="entry name" value="ABC_TM1"/>
    <property type="match status" value="1"/>
</dbReference>
<keyword evidence="13" id="KW-1185">Reference proteome</keyword>
<dbReference type="InterPro" id="IPR010065">
    <property type="entry name" value="AA_ABC_transptr_permease_3TM"/>
</dbReference>
<dbReference type="PANTHER" id="PTHR30614:SF34">
    <property type="entry name" value="BLR6398 PROTEIN"/>
    <property type="match status" value="1"/>
</dbReference>
<protein>
    <submittedName>
        <fullName evidence="12">Amino acid ABC transporter permease</fullName>
    </submittedName>
</protein>
<feature type="transmembrane region" description="Helical" evidence="10">
    <location>
        <begin position="20"/>
        <end position="41"/>
    </location>
</feature>
<dbReference type="Gene3D" id="1.10.3720.10">
    <property type="entry name" value="MetI-like"/>
    <property type="match status" value="1"/>
</dbReference>
<keyword evidence="6 10" id="KW-0812">Transmembrane</keyword>
<feature type="transmembrane region" description="Helical" evidence="10">
    <location>
        <begin position="53"/>
        <end position="74"/>
    </location>
</feature>
<name>A0A2U1U5F9_9GAMM</name>
<accession>A0A2U1U5F9</accession>
<dbReference type="GO" id="GO:0043190">
    <property type="term" value="C:ATP-binding cassette (ABC) transporter complex"/>
    <property type="evidence" value="ECO:0007669"/>
    <property type="project" value="InterPro"/>
</dbReference>
<evidence type="ECO:0000256" key="9">
    <source>
        <dbReference type="ARBA" id="ARBA00023136"/>
    </source>
</evidence>
<feature type="transmembrane region" description="Helical" evidence="10">
    <location>
        <begin position="86"/>
        <end position="105"/>
    </location>
</feature>